<dbReference type="InterPro" id="IPR015637">
    <property type="entry name" value="MUG/TDG"/>
</dbReference>
<name>A0A841EG19_9ACTN</name>
<dbReference type="CDD" id="cd10028">
    <property type="entry name" value="UDG-F2_TDG_MUG"/>
    <property type="match status" value="1"/>
</dbReference>
<dbReference type="AlphaFoldDB" id="A0A841EG19"/>
<dbReference type="GO" id="GO:0004844">
    <property type="term" value="F:uracil DNA N-glycosylase activity"/>
    <property type="evidence" value="ECO:0007669"/>
    <property type="project" value="TreeGrafter"/>
</dbReference>
<reference evidence="6 7" key="1">
    <citation type="submission" date="2020-08" db="EMBL/GenBank/DDBJ databases">
        <title>Sequencing the genomes of 1000 actinobacteria strains.</title>
        <authorList>
            <person name="Klenk H.-P."/>
        </authorList>
    </citation>
    <scope>NUCLEOTIDE SEQUENCE [LARGE SCALE GENOMIC DNA]</scope>
    <source>
        <strain evidence="6 7">DSM 44593</strain>
    </source>
</reference>
<dbReference type="EC" id="3.2.2.-" evidence="6"/>
<dbReference type="Gene3D" id="3.40.470.10">
    <property type="entry name" value="Uracil-DNA glycosylase-like domain"/>
    <property type="match status" value="1"/>
</dbReference>
<sequence length="207" mass="21624">MSARPGPAGPDPASGTRNRTARRPGADELAAAAGATIPDVLAPGLDLLFCGINPGLYSGWSGYHFARPGNRFWSVLHLAGLTPRRLLPEEQHLLPQWGLGITNLVARTTARADELGARELRDGAADLEETLRAYRPGALAVLGVTAFRRAFGDSAARIGPREEPIAGTPVRVLPNPSGLNARWSAAGIAAELGGPVERLRTTSAGSG</sequence>
<dbReference type="NCBIfam" id="NF007570">
    <property type="entry name" value="PRK10201.1"/>
    <property type="match status" value="1"/>
</dbReference>
<keyword evidence="1" id="KW-0227">DNA damage</keyword>
<dbReference type="EMBL" id="JACHLY010000002">
    <property type="protein sequence ID" value="MBB6001244.1"/>
    <property type="molecule type" value="Genomic_DNA"/>
</dbReference>
<dbReference type="GO" id="GO:0006285">
    <property type="term" value="P:base-excision repair, AP site formation"/>
    <property type="evidence" value="ECO:0007669"/>
    <property type="project" value="InterPro"/>
</dbReference>
<dbReference type="InterPro" id="IPR036895">
    <property type="entry name" value="Uracil-DNA_glycosylase-like_sf"/>
</dbReference>
<dbReference type="RefSeq" id="WP_184640379.1">
    <property type="nucleotide sequence ID" value="NZ_BAABKT010000035.1"/>
</dbReference>
<keyword evidence="6" id="KW-0326">Glycosidase</keyword>
<evidence type="ECO:0000259" key="5">
    <source>
        <dbReference type="Pfam" id="PF03167"/>
    </source>
</evidence>
<evidence type="ECO:0000256" key="3">
    <source>
        <dbReference type="ARBA" id="ARBA00023204"/>
    </source>
</evidence>
<evidence type="ECO:0000313" key="7">
    <source>
        <dbReference type="Proteomes" id="UP000578077"/>
    </source>
</evidence>
<accession>A0A841EG19</accession>
<evidence type="ECO:0000313" key="6">
    <source>
        <dbReference type="EMBL" id="MBB6001244.1"/>
    </source>
</evidence>
<gene>
    <name evidence="6" type="ORF">HNR25_005073</name>
</gene>
<protein>
    <submittedName>
        <fullName evidence="6">TDG/mug DNA glycosylase family protein</fullName>
        <ecNumber evidence="6">3.2.2.-</ecNumber>
    </submittedName>
</protein>
<dbReference type="GO" id="GO:0008263">
    <property type="term" value="F:pyrimidine-specific mismatch base pair DNA N-glycosylase activity"/>
    <property type="evidence" value="ECO:0007669"/>
    <property type="project" value="TreeGrafter"/>
</dbReference>
<keyword evidence="3" id="KW-0234">DNA repair</keyword>
<proteinExistence type="predicted"/>
<dbReference type="Pfam" id="PF03167">
    <property type="entry name" value="UDG"/>
    <property type="match status" value="1"/>
</dbReference>
<feature type="domain" description="Uracil-DNA glycosylase-like" evidence="5">
    <location>
        <begin position="39"/>
        <end position="185"/>
    </location>
</feature>
<organism evidence="6 7">
    <name type="scientific">Streptomonospora salina</name>
    <dbReference type="NCBI Taxonomy" id="104205"/>
    <lineage>
        <taxon>Bacteria</taxon>
        <taxon>Bacillati</taxon>
        <taxon>Actinomycetota</taxon>
        <taxon>Actinomycetes</taxon>
        <taxon>Streptosporangiales</taxon>
        <taxon>Nocardiopsidaceae</taxon>
        <taxon>Streptomonospora</taxon>
    </lineage>
</organism>
<evidence type="ECO:0000256" key="4">
    <source>
        <dbReference type="SAM" id="MobiDB-lite"/>
    </source>
</evidence>
<dbReference type="PANTHER" id="PTHR12159">
    <property type="entry name" value="G/T AND G/U MISMATCH-SPECIFIC DNA GLYCOSYLASE"/>
    <property type="match status" value="1"/>
</dbReference>
<comment type="caution">
    <text evidence="6">The sequence shown here is derived from an EMBL/GenBank/DDBJ whole genome shotgun (WGS) entry which is preliminary data.</text>
</comment>
<keyword evidence="2 6" id="KW-0378">Hydrolase</keyword>
<dbReference type="PANTHER" id="PTHR12159:SF9">
    <property type="entry name" value="G_T MISMATCH-SPECIFIC THYMINE DNA GLYCOSYLASE"/>
    <property type="match status" value="1"/>
</dbReference>
<feature type="region of interest" description="Disordered" evidence="4">
    <location>
        <begin position="1"/>
        <end position="23"/>
    </location>
</feature>
<evidence type="ECO:0000256" key="1">
    <source>
        <dbReference type="ARBA" id="ARBA00022763"/>
    </source>
</evidence>
<dbReference type="InterPro" id="IPR005122">
    <property type="entry name" value="Uracil-DNA_glycosylase-like"/>
</dbReference>
<evidence type="ECO:0000256" key="2">
    <source>
        <dbReference type="ARBA" id="ARBA00022801"/>
    </source>
</evidence>
<dbReference type="Proteomes" id="UP000578077">
    <property type="component" value="Unassembled WGS sequence"/>
</dbReference>
<keyword evidence="7" id="KW-1185">Reference proteome</keyword>
<dbReference type="SUPFAM" id="SSF52141">
    <property type="entry name" value="Uracil-DNA glycosylase-like"/>
    <property type="match status" value="1"/>
</dbReference>